<evidence type="ECO:0000256" key="6">
    <source>
        <dbReference type="ARBA" id="ARBA00022825"/>
    </source>
</evidence>
<dbReference type="InterPro" id="IPR012393">
    <property type="entry name" value="Tricorn_protease"/>
</dbReference>
<dbReference type="Pfam" id="PF17820">
    <property type="entry name" value="PDZ_6"/>
    <property type="match status" value="1"/>
</dbReference>
<evidence type="ECO:0000256" key="4">
    <source>
        <dbReference type="ARBA" id="ARBA00022670"/>
    </source>
</evidence>
<name>A0ABW4QMS3_9BACT</name>
<keyword evidence="12" id="KW-1185">Reference proteome</keyword>
<dbReference type="SMART" id="SM00245">
    <property type="entry name" value="TSPc"/>
    <property type="match status" value="1"/>
</dbReference>
<organism evidence="11 12">
    <name type="scientific">Hymenobacter bucti</name>
    <dbReference type="NCBI Taxonomy" id="1844114"/>
    <lineage>
        <taxon>Bacteria</taxon>
        <taxon>Pseudomonadati</taxon>
        <taxon>Bacteroidota</taxon>
        <taxon>Cytophagia</taxon>
        <taxon>Cytophagales</taxon>
        <taxon>Hymenobacteraceae</taxon>
        <taxon>Hymenobacter</taxon>
    </lineage>
</organism>
<protein>
    <recommendedName>
        <fullName evidence="7">Tricorn protease homolog</fullName>
        <ecNumber evidence="7">3.4.21.-</ecNumber>
    </recommendedName>
</protein>
<comment type="caution">
    <text evidence="11">The sequence shown here is derived from an EMBL/GenBank/DDBJ whole genome shotgun (WGS) entry which is preliminary data.</text>
</comment>
<dbReference type="RefSeq" id="WP_382310906.1">
    <property type="nucleotide sequence ID" value="NZ_JBHUFD010000001.1"/>
</dbReference>
<evidence type="ECO:0000256" key="7">
    <source>
        <dbReference type="PIRNR" id="PIRNR036421"/>
    </source>
</evidence>
<evidence type="ECO:0000313" key="12">
    <source>
        <dbReference type="Proteomes" id="UP001597197"/>
    </source>
</evidence>
<comment type="subcellular location">
    <subcellularLocation>
        <location evidence="1 7">Cytoplasm</location>
    </subcellularLocation>
</comment>
<dbReference type="SMART" id="SM00228">
    <property type="entry name" value="PDZ"/>
    <property type="match status" value="1"/>
</dbReference>
<keyword evidence="6 7" id="KW-0720">Serine protease</keyword>
<dbReference type="EMBL" id="JBHUFD010000001">
    <property type="protein sequence ID" value="MFD1870815.1"/>
    <property type="molecule type" value="Genomic_DNA"/>
</dbReference>
<dbReference type="Gene3D" id="2.120.10.30">
    <property type="entry name" value="TolB, C-terminal domain"/>
    <property type="match status" value="2"/>
</dbReference>
<dbReference type="InterPro" id="IPR028204">
    <property type="entry name" value="Tricorn_C1"/>
</dbReference>
<dbReference type="InterPro" id="IPR001478">
    <property type="entry name" value="PDZ"/>
</dbReference>
<gene>
    <name evidence="11" type="ORF">ACFSDX_00140</name>
</gene>
<dbReference type="InterPro" id="IPR029045">
    <property type="entry name" value="ClpP/crotonase-like_dom_sf"/>
</dbReference>
<dbReference type="PANTHER" id="PTHR43253">
    <property type="entry name" value="TRICORN PROTEASE HOMOLOG 2-RELATED"/>
    <property type="match status" value="1"/>
</dbReference>
<dbReference type="PROSITE" id="PS50106">
    <property type="entry name" value="PDZ"/>
    <property type="match status" value="1"/>
</dbReference>
<dbReference type="SUPFAM" id="SSF50156">
    <property type="entry name" value="PDZ domain-like"/>
    <property type="match status" value="1"/>
</dbReference>
<reference evidence="12" key="1">
    <citation type="journal article" date="2019" name="Int. J. Syst. Evol. Microbiol.">
        <title>The Global Catalogue of Microorganisms (GCM) 10K type strain sequencing project: providing services to taxonomists for standard genome sequencing and annotation.</title>
        <authorList>
            <consortium name="The Broad Institute Genomics Platform"/>
            <consortium name="The Broad Institute Genome Sequencing Center for Infectious Disease"/>
            <person name="Wu L."/>
            <person name="Ma J."/>
        </authorList>
    </citation>
    <scope>NUCLEOTIDE SEQUENCE [LARGE SCALE GENOMIC DNA]</scope>
    <source>
        <strain evidence="12">CGMCC 1.15795</strain>
    </source>
</reference>
<keyword evidence="9" id="KW-0732">Signal</keyword>
<dbReference type="Pfam" id="PF14684">
    <property type="entry name" value="Tricorn_C1"/>
    <property type="match status" value="1"/>
</dbReference>
<sequence length="1114" mass="120585">MPRKPLPKLVLTLPLLAALPALSALAAPPVATPYFSEPAVSPDRQELAFVSGGDVWTVPVAGGEARLLVAHPATESRPLYAPDGKSLAFTSTRSGNGDIYLLNFESGELKRLTFDDGLDQLDGWSADGKYLYFSSTSRDIAGMNDIYRVPVGGGTPTAVSADRYANEFFAAPSPDGKTLALAARGVASNQWWRHGHSHLDESEIWLRQDDKSGPRYTSLTSGGAKALWPMWGPGGQKLFYTSDQGGPENIWTTGLTKGTPQQVTNFKDGRVLWPSASYDGKLIVFERDFAIWTLDTQSGQAKQVAIRRRGAPASPTVERQRFTDRLQEMALSPDGKKVAFIVHGEVFAASAADGGDATRLSVTTAAESDLAWAPDSRRLVYVSARDGAKHLYSYTFATGKETRLTNAATNDAAPRFSPDGKLLAFQRDAKEVRVLDLGANQERVVGTGRLDRPPLAAERAVVWSPDGKWLAFAPAGARGFTNVQVVPAAGGAARPVSFLANSNSNTLSWSPDGKYLLFDTGQRTEDAEVARVDFQLRTPRFREDQFRDLFKETTPGPVSPDKNQNPPQKPATPATPAPLPVAADSARTKSRAMANAKKSSKGKKGTDTAATAVAAKPPVTINFEDIRRRLSLVPVGIDVRSQTISPDGKWLLLTGSVLNQSNLYIYPLDELSKDPATARQLTSTAGAKREAQFSPDSKEVYFLDQGRIQVVPVEAGKGTPRAVAVTAELDVDFEQEKMVVFDEAWAYLRDFFNDATFNGADWPAQHAKFAPYIAGARTPDEARRLTNLMIGELNASHSGMGPAASSPGTVAPATGRLGVRFDPAEYERTGRLRVTSVLPLGAGALAGLKPGDVLLAVDGRALNGTTNLDEVLQYKVGRRTTLRISSDNKEREVVVRPLSRDTEKALDYRQWVEERRAYVAKVSGGKLGYVHMFDMSAASLSQLYLDLDAENMSREGVVVDVRNNNGGFVNVYAIDVLARRSYLTMADRGTPTPMPARSALGQRSLELPTVLVTNQHSLSDAEDFSEGYRASKLGKIVGEPTGGWIIFTSGTTLLDGSSLRLPTSTIRSTRDGKVMEMNPRPVDVPVTRPIGESYTDHDVQLDTAVKELLGQLGK</sequence>
<dbReference type="InterPro" id="IPR036034">
    <property type="entry name" value="PDZ_sf"/>
</dbReference>
<dbReference type="Pfam" id="PF26549">
    <property type="entry name" value="Tricorn_N"/>
    <property type="match status" value="1"/>
</dbReference>
<dbReference type="Pfam" id="PF26550">
    <property type="entry name" value="Tricorn_2nd"/>
    <property type="match status" value="1"/>
</dbReference>
<dbReference type="PIRSF" id="PIRSF036421">
    <property type="entry name" value="Tricorn_protease"/>
    <property type="match status" value="1"/>
</dbReference>
<feature type="compositionally biased region" description="Pro residues" evidence="8">
    <location>
        <begin position="567"/>
        <end position="579"/>
    </location>
</feature>
<dbReference type="SUPFAM" id="SSF82171">
    <property type="entry name" value="DPP6 N-terminal domain-like"/>
    <property type="match status" value="1"/>
</dbReference>
<dbReference type="Gene3D" id="2.120.10.60">
    <property type="entry name" value="Tricorn protease N-terminal domain"/>
    <property type="match status" value="2"/>
</dbReference>
<dbReference type="Proteomes" id="UP001597197">
    <property type="component" value="Unassembled WGS sequence"/>
</dbReference>
<dbReference type="EC" id="3.4.21.-" evidence="7"/>
<keyword evidence="5 7" id="KW-0378">Hydrolase</keyword>
<comment type="function">
    <text evidence="7">Degrades oligopeptides.</text>
</comment>
<evidence type="ECO:0000259" key="10">
    <source>
        <dbReference type="PROSITE" id="PS50106"/>
    </source>
</evidence>
<dbReference type="InterPro" id="IPR005151">
    <property type="entry name" value="Tail-specific_protease"/>
</dbReference>
<accession>A0ABW4QMS3</accession>
<evidence type="ECO:0000256" key="2">
    <source>
        <dbReference type="ARBA" id="ARBA00008524"/>
    </source>
</evidence>
<evidence type="ECO:0000313" key="11">
    <source>
        <dbReference type="EMBL" id="MFD1870815.1"/>
    </source>
</evidence>
<comment type="similarity">
    <text evidence="2 7">Belongs to the peptidase S41B family.</text>
</comment>
<feature type="domain" description="PDZ" evidence="10">
    <location>
        <begin position="815"/>
        <end position="866"/>
    </location>
</feature>
<dbReference type="InterPro" id="IPR041489">
    <property type="entry name" value="PDZ_6"/>
</dbReference>
<evidence type="ECO:0000256" key="1">
    <source>
        <dbReference type="ARBA" id="ARBA00004496"/>
    </source>
</evidence>
<dbReference type="Gene3D" id="3.30.750.44">
    <property type="match status" value="1"/>
</dbReference>
<dbReference type="PANTHER" id="PTHR43253:SF1">
    <property type="entry name" value="TRICORN PROTEASE HOMOLOG 2-RELATED"/>
    <property type="match status" value="1"/>
</dbReference>
<keyword evidence="4 7" id="KW-0645">Protease</keyword>
<dbReference type="CDD" id="cd07562">
    <property type="entry name" value="Peptidase_S41_TRI"/>
    <property type="match status" value="1"/>
</dbReference>
<proteinExistence type="inferred from homology"/>
<dbReference type="Gene3D" id="2.30.42.10">
    <property type="match status" value="1"/>
</dbReference>
<feature type="chain" id="PRO_5046165522" description="Tricorn protease homolog" evidence="9">
    <location>
        <begin position="27"/>
        <end position="1114"/>
    </location>
</feature>
<dbReference type="InterPro" id="IPR011042">
    <property type="entry name" value="6-blade_b-propeller_TolB-like"/>
</dbReference>
<keyword evidence="3 7" id="KW-0963">Cytoplasm</keyword>
<evidence type="ECO:0000256" key="8">
    <source>
        <dbReference type="SAM" id="MobiDB-lite"/>
    </source>
</evidence>
<feature type="signal peptide" evidence="9">
    <location>
        <begin position="1"/>
        <end position="26"/>
    </location>
</feature>
<feature type="region of interest" description="Disordered" evidence="8">
    <location>
        <begin position="551"/>
        <end position="610"/>
    </location>
</feature>
<dbReference type="SUPFAM" id="SSF69304">
    <property type="entry name" value="Tricorn protease N-terminal domain"/>
    <property type="match status" value="1"/>
</dbReference>
<evidence type="ECO:0000256" key="5">
    <source>
        <dbReference type="ARBA" id="ARBA00022801"/>
    </source>
</evidence>
<dbReference type="SUPFAM" id="SSF52096">
    <property type="entry name" value="ClpP/crotonase"/>
    <property type="match status" value="1"/>
</dbReference>
<dbReference type="Gene3D" id="3.90.226.10">
    <property type="entry name" value="2-enoyl-CoA Hydratase, Chain A, domain 1"/>
    <property type="match status" value="1"/>
</dbReference>
<evidence type="ECO:0000256" key="9">
    <source>
        <dbReference type="SAM" id="SignalP"/>
    </source>
</evidence>
<evidence type="ECO:0000256" key="3">
    <source>
        <dbReference type="ARBA" id="ARBA00022490"/>
    </source>
</evidence>
<dbReference type="Pfam" id="PF03572">
    <property type="entry name" value="Peptidase_S41"/>
    <property type="match status" value="1"/>
</dbReference>